<dbReference type="Proteomes" id="UP001519460">
    <property type="component" value="Unassembled WGS sequence"/>
</dbReference>
<dbReference type="EMBL" id="JACVVK020000405">
    <property type="protein sequence ID" value="KAK7475474.1"/>
    <property type="molecule type" value="Genomic_DNA"/>
</dbReference>
<dbReference type="InterPro" id="IPR020084">
    <property type="entry name" value="NUDIX_hydrolase_CS"/>
</dbReference>
<dbReference type="PRINTS" id="PR01356">
    <property type="entry name" value="GFGPROTEIN"/>
</dbReference>
<dbReference type="FunFam" id="3.90.79.10:FF:000015">
    <property type="entry name" value="Nudix hydrolase 8"/>
    <property type="match status" value="1"/>
</dbReference>
<evidence type="ECO:0000256" key="3">
    <source>
        <dbReference type="RuleBase" id="RU003476"/>
    </source>
</evidence>
<dbReference type="InterPro" id="IPR003293">
    <property type="entry name" value="Nudix_hydrolase6-like"/>
</dbReference>
<keyword evidence="6" id="KW-1185">Reference proteome</keyword>
<dbReference type="CDD" id="cd04670">
    <property type="entry name" value="NUDIX_ASFGF2_Nudt6"/>
    <property type="match status" value="1"/>
</dbReference>
<dbReference type="Gene3D" id="3.90.79.10">
    <property type="entry name" value="Nucleoside Triphosphate Pyrophosphohydrolase"/>
    <property type="match status" value="1"/>
</dbReference>
<dbReference type="Pfam" id="PF18290">
    <property type="entry name" value="Nudix_hydro"/>
    <property type="match status" value="1"/>
</dbReference>
<protein>
    <recommendedName>
        <fullName evidence="4">Nudix hydrolase domain-containing protein</fullName>
    </recommendedName>
</protein>
<dbReference type="Pfam" id="PF00293">
    <property type="entry name" value="NUDIX"/>
    <property type="match status" value="1"/>
</dbReference>
<dbReference type="PROSITE" id="PS51462">
    <property type="entry name" value="NUDIX"/>
    <property type="match status" value="1"/>
</dbReference>
<proteinExistence type="inferred from homology"/>
<dbReference type="GO" id="GO:0016787">
    <property type="term" value="F:hydrolase activity"/>
    <property type="evidence" value="ECO:0007669"/>
    <property type="project" value="UniProtKB-KW"/>
</dbReference>
<dbReference type="PANTHER" id="PTHR13994:SF13">
    <property type="entry name" value="FI03680P"/>
    <property type="match status" value="1"/>
</dbReference>
<dbReference type="AlphaFoldDB" id="A0ABD0JKE7"/>
<dbReference type="InterPro" id="IPR000086">
    <property type="entry name" value="NUDIX_hydrolase_dom"/>
</dbReference>
<dbReference type="PROSITE" id="PS00893">
    <property type="entry name" value="NUDIX_BOX"/>
    <property type="match status" value="1"/>
</dbReference>
<accession>A0ABD0JKE7</accession>
<dbReference type="SUPFAM" id="SSF55811">
    <property type="entry name" value="Nudix"/>
    <property type="match status" value="1"/>
</dbReference>
<evidence type="ECO:0000256" key="2">
    <source>
        <dbReference type="ARBA" id="ARBA00022801"/>
    </source>
</evidence>
<feature type="domain" description="Nudix hydrolase" evidence="4">
    <location>
        <begin position="98"/>
        <end position="232"/>
    </location>
</feature>
<dbReference type="InterPro" id="IPR040618">
    <property type="entry name" value="Pre-Nudix"/>
</dbReference>
<dbReference type="InterPro" id="IPR020476">
    <property type="entry name" value="Nudix_hydrolase"/>
</dbReference>
<keyword evidence="2 3" id="KW-0378">Hydrolase</keyword>
<gene>
    <name evidence="5" type="ORF">BaRGS_00033293</name>
</gene>
<name>A0ABD0JKE7_9CAEN</name>
<organism evidence="5 6">
    <name type="scientific">Batillaria attramentaria</name>
    <dbReference type="NCBI Taxonomy" id="370345"/>
    <lineage>
        <taxon>Eukaryota</taxon>
        <taxon>Metazoa</taxon>
        <taxon>Spiralia</taxon>
        <taxon>Lophotrochozoa</taxon>
        <taxon>Mollusca</taxon>
        <taxon>Gastropoda</taxon>
        <taxon>Caenogastropoda</taxon>
        <taxon>Sorbeoconcha</taxon>
        <taxon>Cerithioidea</taxon>
        <taxon>Batillariidae</taxon>
        <taxon>Batillaria</taxon>
    </lineage>
</organism>
<dbReference type="PANTHER" id="PTHR13994">
    <property type="entry name" value="NUDIX HYDROLASE RELATED"/>
    <property type="match status" value="1"/>
</dbReference>
<sequence>MADCFKAGTDRYNGVILDADDQNFKSDAEFIEKLKAAIPEWRKIDKRGLWVKVDHKHAGLVPLLSQMGLEFHHAQPGYVMMTMWMSEDLPNYLPEYANQYIGVAGFVVNEKNQLLVIQEQYHTHKRSHWKLPGGHADKGEDLAETAEREVREETGVESEFVSLIAFRHQHNYRFGCSDLYFICLMRPLTQEIKTCPHEIAACKWIDLDDYIADPGVSDANRHFAQCYKDGLKHNGLAIIPSKVLSHDKRVLHNIYSIQAKTRRKSDQALPLPNLASSTEL</sequence>
<reference evidence="5 6" key="1">
    <citation type="journal article" date="2023" name="Sci. Data">
        <title>Genome assembly of the Korean intertidal mud-creeper Batillaria attramentaria.</title>
        <authorList>
            <person name="Patra A.K."/>
            <person name="Ho P.T."/>
            <person name="Jun S."/>
            <person name="Lee S.J."/>
            <person name="Kim Y."/>
            <person name="Won Y.J."/>
        </authorList>
    </citation>
    <scope>NUCLEOTIDE SEQUENCE [LARGE SCALE GENOMIC DNA]</scope>
    <source>
        <strain evidence="5">Wonlab-2016</strain>
    </source>
</reference>
<dbReference type="InterPro" id="IPR015797">
    <property type="entry name" value="NUDIX_hydrolase-like_dom_sf"/>
</dbReference>
<evidence type="ECO:0000259" key="4">
    <source>
        <dbReference type="PROSITE" id="PS51462"/>
    </source>
</evidence>
<comment type="similarity">
    <text evidence="1 3">Belongs to the Nudix hydrolase family.</text>
</comment>
<evidence type="ECO:0000313" key="6">
    <source>
        <dbReference type="Proteomes" id="UP001519460"/>
    </source>
</evidence>
<comment type="caution">
    <text evidence="5">The sequence shown here is derived from an EMBL/GenBank/DDBJ whole genome shotgun (WGS) entry which is preliminary data.</text>
</comment>
<evidence type="ECO:0000256" key="1">
    <source>
        <dbReference type="ARBA" id="ARBA00005582"/>
    </source>
</evidence>
<dbReference type="PRINTS" id="PR00502">
    <property type="entry name" value="NUDIXFAMILY"/>
</dbReference>
<dbReference type="Gene3D" id="3.40.630.30">
    <property type="match status" value="1"/>
</dbReference>
<evidence type="ECO:0000313" key="5">
    <source>
        <dbReference type="EMBL" id="KAK7475474.1"/>
    </source>
</evidence>